<keyword evidence="12 14" id="KW-0472">Membrane</keyword>
<dbReference type="GO" id="GO:0005886">
    <property type="term" value="C:plasma membrane"/>
    <property type="evidence" value="ECO:0007669"/>
    <property type="project" value="UniProtKB-SubCell"/>
</dbReference>
<feature type="compositionally biased region" description="Gly residues" evidence="13">
    <location>
        <begin position="77"/>
        <end position="87"/>
    </location>
</feature>
<dbReference type="PANTHER" id="PTHR35864:SF1">
    <property type="entry name" value="ZINC METALLOPROTEASE YWHC-RELATED"/>
    <property type="match status" value="1"/>
</dbReference>
<comment type="similarity">
    <text evidence="3">Belongs to the peptidase M50B family.</text>
</comment>
<keyword evidence="4" id="KW-1003">Cell membrane</keyword>
<feature type="transmembrane region" description="Helical" evidence="14">
    <location>
        <begin position="133"/>
        <end position="156"/>
    </location>
</feature>
<feature type="transmembrane region" description="Helical" evidence="14">
    <location>
        <begin position="215"/>
        <end position="241"/>
    </location>
</feature>
<evidence type="ECO:0000256" key="11">
    <source>
        <dbReference type="ARBA" id="ARBA00023049"/>
    </source>
</evidence>
<dbReference type="CDD" id="cd06158">
    <property type="entry name" value="S2P-M50_like_1"/>
    <property type="match status" value="1"/>
</dbReference>
<feature type="compositionally biased region" description="Basic and acidic residues" evidence="13">
    <location>
        <begin position="1"/>
        <end position="12"/>
    </location>
</feature>
<feature type="transmembrane region" description="Helical" evidence="14">
    <location>
        <begin position="97"/>
        <end position="113"/>
    </location>
</feature>
<comment type="cofactor">
    <cofactor evidence="1">
        <name>Zn(2+)</name>
        <dbReference type="ChEBI" id="CHEBI:29105"/>
    </cofactor>
</comment>
<keyword evidence="8" id="KW-0378">Hydrolase</keyword>
<evidence type="ECO:0000256" key="1">
    <source>
        <dbReference type="ARBA" id="ARBA00001947"/>
    </source>
</evidence>
<name>A0A9X3NJ79_9ACTN</name>
<gene>
    <name evidence="15" type="ORF">LG943_01545</name>
</gene>
<dbReference type="GO" id="GO:0008237">
    <property type="term" value="F:metallopeptidase activity"/>
    <property type="evidence" value="ECO:0007669"/>
    <property type="project" value="UniProtKB-KW"/>
</dbReference>
<keyword evidence="9" id="KW-0862">Zinc</keyword>
<proteinExistence type="inferred from homology"/>
<dbReference type="GO" id="GO:0006508">
    <property type="term" value="P:proteolysis"/>
    <property type="evidence" value="ECO:0007669"/>
    <property type="project" value="UniProtKB-KW"/>
</dbReference>
<dbReference type="RefSeq" id="WP_270070307.1">
    <property type="nucleotide sequence ID" value="NZ_JAJAQC010000002.1"/>
</dbReference>
<keyword evidence="10 14" id="KW-1133">Transmembrane helix</keyword>
<feature type="transmembrane region" description="Helical" evidence="14">
    <location>
        <begin position="253"/>
        <end position="274"/>
    </location>
</feature>
<evidence type="ECO:0000256" key="4">
    <source>
        <dbReference type="ARBA" id="ARBA00022475"/>
    </source>
</evidence>
<evidence type="ECO:0000256" key="9">
    <source>
        <dbReference type="ARBA" id="ARBA00022833"/>
    </source>
</evidence>
<evidence type="ECO:0000256" key="5">
    <source>
        <dbReference type="ARBA" id="ARBA00022670"/>
    </source>
</evidence>
<feature type="transmembrane region" description="Helical" evidence="14">
    <location>
        <begin position="177"/>
        <end position="195"/>
    </location>
</feature>
<dbReference type="GO" id="GO:0046872">
    <property type="term" value="F:metal ion binding"/>
    <property type="evidence" value="ECO:0007669"/>
    <property type="project" value="UniProtKB-KW"/>
</dbReference>
<reference evidence="15" key="1">
    <citation type="submission" date="2021-10" db="EMBL/GenBank/DDBJ databases">
        <title>Streptomonospora sp. nov., isolated from mangrove soil.</title>
        <authorList>
            <person name="Chen X."/>
            <person name="Ge X."/>
            <person name="Liu W."/>
        </authorList>
    </citation>
    <scope>NUCLEOTIDE SEQUENCE</scope>
    <source>
        <strain evidence="15">S1-112</strain>
    </source>
</reference>
<dbReference type="InterPro" id="IPR044537">
    <property type="entry name" value="Rip2-like"/>
</dbReference>
<feature type="region of interest" description="Disordered" evidence="13">
    <location>
        <begin position="1"/>
        <end position="87"/>
    </location>
</feature>
<dbReference type="InterPro" id="IPR052348">
    <property type="entry name" value="Metallopeptidase_M50B"/>
</dbReference>
<evidence type="ECO:0000256" key="7">
    <source>
        <dbReference type="ARBA" id="ARBA00022723"/>
    </source>
</evidence>
<dbReference type="EMBL" id="JAJAQC010000002">
    <property type="protein sequence ID" value="MDA0563026.1"/>
    <property type="molecule type" value="Genomic_DNA"/>
</dbReference>
<evidence type="ECO:0000256" key="8">
    <source>
        <dbReference type="ARBA" id="ARBA00022801"/>
    </source>
</evidence>
<organism evidence="15 16">
    <name type="scientific">Streptomonospora mangrovi</name>
    <dbReference type="NCBI Taxonomy" id="2883123"/>
    <lineage>
        <taxon>Bacteria</taxon>
        <taxon>Bacillati</taxon>
        <taxon>Actinomycetota</taxon>
        <taxon>Actinomycetes</taxon>
        <taxon>Streptosporangiales</taxon>
        <taxon>Nocardiopsidaceae</taxon>
        <taxon>Streptomonospora</taxon>
    </lineage>
</organism>
<comment type="subcellular location">
    <subcellularLocation>
        <location evidence="2">Cell membrane</location>
        <topology evidence="2">Multi-pass membrane protein</topology>
    </subcellularLocation>
</comment>
<dbReference type="Proteomes" id="UP001140076">
    <property type="component" value="Unassembled WGS sequence"/>
</dbReference>
<keyword evidence="7" id="KW-0479">Metal-binding</keyword>
<accession>A0A9X3NJ79</accession>
<evidence type="ECO:0000256" key="13">
    <source>
        <dbReference type="SAM" id="MobiDB-lite"/>
    </source>
</evidence>
<keyword evidence="16" id="KW-1185">Reference proteome</keyword>
<evidence type="ECO:0000256" key="3">
    <source>
        <dbReference type="ARBA" id="ARBA00007931"/>
    </source>
</evidence>
<evidence type="ECO:0000256" key="12">
    <source>
        <dbReference type="ARBA" id="ARBA00023136"/>
    </source>
</evidence>
<evidence type="ECO:0000256" key="14">
    <source>
        <dbReference type="SAM" id="Phobius"/>
    </source>
</evidence>
<comment type="caution">
    <text evidence="15">The sequence shown here is derived from an EMBL/GenBank/DDBJ whole genome shotgun (WGS) entry which is preliminary data.</text>
</comment>
<keyword evidence="11" id="KW-0482">Metalloprotease</keyword>
<evidence type="ECO:0000313" key="15">
    <source>
        <dbReference type="EMBL" id="MDA0563026.1"/>
    </source>
</evidence>
<dbReference type="AlphaFoldDB" id="A0A9X3NJ79"/>
<evidence type="ECO:0000256" key="10">
    <source>
        <dbReference type="ARBA" id="ARBA00022989"/>
    </source>
</evidence>
<evidence type="ECO:0000256" key="6">
    <source>
        <dbReference type="ARBA" id="ARBA00022692"/>
    </source>
</evidence>
<keyword evidence="6 14" id="KW-0812">Transmembrane</keyword>
<dbReference type="PANTHER" id="PTHR35864">
    <property type="entry name" value="ZINC METALLOPROTEASE MJ0611-RELATED"/>
    <property type="match status" value="1"/>
</dbReference>
<evidence type="ECO:0000313" key="16">
    <source>
        <dbReference type="Proteomes" id="UP001140076"/>
    </source>
</evidence>
<keyword evidence="5 15" id="KW-0645">Protease</keyword>
<protein>
    <submittedName>
        <fullName evidence="15">Site-2 protease family protein</fullName>
    </submittedName>
</protein>
<feature type="compositionally biased region" description="Low complexity" evidence="13">
    <location>
        <begin position="59"/>
        <end position="73"/>
    </location>
</feature>
<evidence type="ECO:0000256" key="2">
    <source>
        <dbReference type="ARBA" id="ARBA00004651"/>
    </source>
</evidence>
<sequence length="345" mass="35244">MSAPEPTDRDDASTEPSAAPAGVSTATEAAAAAPEEPESQEARQDPEEPEAPGAEREPAAGGAAASGEAAAAEEAGDGAGEGAGGGRSRADLLPSPLFVLLAGVCGLAGWLSWTRAELSWGNDGTTVYVPALFILTGWAVSIALHEFGHAATACALGDRAQRGGAYLRLNPFRYGELFANLLMPLAFVLFAGVGLTGPAGYVNHAAVGGRGWRSAVAAAGIGVSLVLAAALAAAVAALVPAGMFTDNWMLGGLMYLCYLNLTVALVNVLPVPGLDGFDVVAPFLPERLVARVRPWGVFGVIAVFAVLWVPTVNVAVPTLLIDLFAAVGLPQMDIGFGEVLLRFWA</sequence>
<feature type="transmembrane region" description="Helical" evidence="14">
    <location>
        <begin position="294"/>
        <end position="316"/>
    </location>
</feature>
<feature type="compositionally biased region" description="Low complexity" evidence="13">
    <location>
        <begin position="18"/>
        <end position="34"/>
    </location>
</feature>